<evidence type="ECO:0000313" key="2">
    <source>
        <dbReference type="EMBL" id="KAH7309499.1"/>
    </source>
</evidence>
<proteinExistence type="predicted"/>
<evidence type="ECO:0000256" key="1">
    <source>
        <dbReference type="SAM" id="MobiDB-lite"/>
    </source>
</evidence>
<dbReference type="EMBL" id="JAGPNK010000013">
    <property type="protein sequence ID" value="KAH7309499.1"/>
    <property type="molecule type" value="Genomic_DNA"/>
</dbReference>
<sequence>MGPCLGRWEKIPSTQGPTGGQMSNKPSPRHNQVPCAESSMEYLLPPPPSLPWIQRLGGLHPTQPPRFSETDWRSRLLSLSSSSPSVLYFGRSSKGPNGTSREGQPCYHRLDRCRCRHPRIPSVTASNLLFAHLGPTWRGAHPLGPVQVADWPAFLAPDASYPSVCGSPLLSCCRSTFRPPIATTARRPAMGAAWRARLGQGNSSLLPT</sequence>
<reference evidence="2" key="1">
    <citation type="journal article" date="2021" name="Nat. Commun.">
        <title>Genetic determinants of endophytism in the Arabidopsis root mycobiome.</title>
        <authorList>
            <person name="Mesny F."/>
            <person name="Miyauchi S."/>
            <person name="Thiergart T."/>
            <person name="Pickel B."/>
            <person name="Atanasova L."/>
            <person name="Karlsson M."/>
            <person name="Huettel B."/>
            <person name="Barry K.W."/>
            <person name="Haridas S."/>
            <person name="Chen C."/>
            <person name="Bauer D."/>
            <person name="Andreopoulos W."/>
            <person name="Pangilinan J."/>
            <person name="LaButti K."/>
            <person name="Riley R."/>
            <person name="Lipzen A."/>
            <person name="Clum A."/>
            <person name="Drula E."/>
            <person name="Henrissat B."/>
            <person name="Kohler A."/>
            <person name="Grigoriev I.V."/>
            <person name="Martin F.M."/>
            <person name="Hacquard S."/>
        </authorList>
    </citation>
    <scope>NUCLEOTIDE SEQUENCE</scope>
    <source>
        <strain evidence="2">MPI-CAGE-CH-0235</strain>
    </source>
</reference>
<comment type="caution">
    <text evidence="2">The sequence shown here is derived from an EMBL/GenBank/DDBJ whole genome shotgun (WGS) entry which is preliminary data.</text>
</comment>
<evidence type="ECO:0000313" key="3">
    <source>
        <dbReference type="Proteomes" id="UP000813444"/>
    </source>
</evidence>
<organism evidence="2 3">
    <name type="scientific">Stachybotrys elegans</name>
    <dbReference type="NCBI Taxonomy" id="80388"/>
    <lineage>
        <taxon>Eukaryota</taxon>
        <taxon>Fungi</taxon>
        <taxon>Dikarya</taxon>
        <taxon>Ascomycota</taxon>
        <taxon>Pezizomycotina</taxon>
        <taxon>Sordariomycetes</taxon>
        <taxon>Hypocreomycetidae</taxon>
        <taxon>Hypocreales</taxon>
        <taxon>Stachybotryaceae</taxon>
        <taxon>Stachybotrys</taxon>
    </lineage>
</organism>
<keyword evidence="3" id="KW-1185">Reference proteome</keyword>
<feature type="compositionally biased region" description="Polar residues" evidence="1">
    <location>
        <begin position="12"/>
        <end position="30"/>
    </location>
</feature>
<gene>
    <name evidence="2" type="ORF">B0I35DRAFT_82650</name>
</gene>
<feature type="region of interest" description="Disordered" evidence="1">
    <location>
        <begin position="1"/>
        <end position="35"/>
    </location>
</feature>
<accession>A0A8K0SIY6</accession>
<dbReference type="Proteomes" id="UP000813444">
    <property type="component" value="Unassembled WGS sequence"/>
</dbReference>
<name>A0A8K0SIY6_9HYPO</name>
<dbReference type="AlphaFoldDB" id="A0A8K0SIY6"/>
<protein>
    <submittedName>
        <fullName evidence="2">Uncharacterized protein</fullName>
    </submittedName>
</protein>